<gene>
    <name evidence="2" type="ORF">LITE_LOCUS28673</name>
</gene>
<evidence type="ECO:0000256" key="1">
    <source>
        <dbReference type="SAM" id="MobiDB-lite"/>
    </source>
</evidence>
<feature type="compositionally biased region" description="Polar residues" evidence="1">
    <location>
        <begin position="1"/>
        <end position="12"/>
    </location>
</feature>
<reference evidence="2" key="1">
    <citation type="submission" date="2022-08" db="EMBL/GenBank/DDBJ databases">
        <authorList>
            <person name="Gutierrez-Valencia J."/>
        </authorList>
    </citation>
    <scope>NUCLEOTIDE SEQUENCE</scope>
</reference>
<comment type="caution">
    <text evidence="2">The sequence shown here is derived from an EMBL/GenBank/DDBJ whole genome shotgun (WGS) entry which is preliminary data.</text>
</comment>
<evidence type="ECO:0000313" key="3">
    <source>
        <dbReference type="Proteomes" id="UP001154282"/>
    </source>
</evidence>
<keyword evidence="3" id="KW-1185">Reference proteome</keyword>
<name>A0AAV0MHE3_9ROSI</name>
<accession>A0AAV0MHE3</accession>
<dbReference type="Proteomes" id="UP001154282">
    <property type="component" value="Unassembled WGS sequence"/>
</dbReference>
<dbReference type="AlphaFoldDB" id="A0AAV0MHE3"/>
<dbReference type="EMBL" id="CAMGYJ010000007">
    <property type="protein sequence ID" value="CAI0445672.1"/>
    <property type="molecule type" value="Genomic_DNA"/>
</dbReference>
<feature type="region of interest" description="Disordered" evidence="1">
    <location>
        <begin position="1"/>
        <end position="23"/>
    </location>
</feature>
<proteinExistence type="predicted"/>
<protein>
    <submittedName>
        <fullName evidence="2">Uncharacterized protein</fullName>
    </submittedName>
</protein>
<organism evidence="2 3">
    <name type="scientific">Linum tenue</name>
    <dbReference type="NCBI Taxonomy" id="586396"/>
    <lineage>
        <taxon>Eukaryota</taxon>
        <taxon>Viridiplantae</taxon>
        <taxon>Streptophyta</taxon>
        <taxon>Embryophyta</taxon>
        <taxon>Tracheophyta</taxon>
        <taxon>Spermatophyta</taxon>
        <taxon>Magnoliopsida</taxon>
        <taxon>eudicotyledons</taxon>
        <taxon>Gunneridae</taxon>
        <taxon>Pentapetalae</taxon>
        <taxon>rosids</taxon>
        <taxon>fabids</taxon>
        <taxon>Malpighiales</taxon>
        <taxon>Linaceae</taxon>
        <taxon>Linum</taxon>
    </lineage>
</organism>
<sequence length="83" mass="8771">MAARTSASRLTGSTGGRCGRSASWSCSAQGALLRSALSGRRRPLLSSLAFVSLQLRGMRRASTSERCYFPSPATSLTGTDWDA</sequence>
<evidence type="ECO:0000313" key="2">
    <source>
        <dbReference type="EMBL" id="CAI0445672.1"/>
    </source>
</evidence>